<protein>
    <submittedName>
        <fullName evidence="1">Uncharacterized protein</fullName>
    </submittedName>
</protein>
<evidence type="ECO:0000313" key="1">
    <source>
        <dbReference type="EMBL" id="KAH7916846.1"/>
    </source>
</evidence>
<sequence length="138" mass="14736">MTSSKRRSPTTLTELLHRTQQGRSRSSSKSVAKAPLPRHPISSGRRRLSSTSLLLHTPTPPTQDPASTLAACAPHKIPLPLPTPPGALHRRANPAPLSRPNPATPQAKLTHPKTTSHSSTAPHPPRPKTISGLQYACS</sequence>
<dbReference type="EMBL" id="MU267552">
    <property type="protein sequence ID" value="KAH7916846.1"/>
    <property type="molecule type" value="Genomic_DNA"/>
</dbReference>
<organism evidence="1 2">
    <name type="scientific">Leucogyrophana mollusca</name>
    <dbReference type="NCBI Taxonomy" id="85980"/>
    <lineage>
        <taxon>Eukaryota</taxon>
        <taxon>Fungi</taxon>
        <taxon>Dikarya</taxon>
        <taxon>Basidiomycota</taxon>
        <taxon>Agaricomycotina</taxon>
        <taxon>Agaricomycetes</taxon>
        <taxon>Agaricomycetidae</taxon>
        <taxon>Boletales</taxon>
        <taxon>Boletales incertae sedis</taxon>
        <taxon>Leucogyrophana</taxon>
    </lineage>
</organism>
<comment type="caution">
    <text evidence="1">The sequence shown here is derived from an EMBL/GenBank/DDBJ whole genome shotgun (WGS) entry which is preliminary data.</text>
</comment>
<gene>
    <name evidence="1" type="ORF">BV22DRAFT_1135985</name>
</gene>
<accession>A0ACB8AV64</accession>
<name>A0ACB8AV64_9AGAM</name>
<evidence type="ECO:0000313" key="2">
    <source>
        <dbReference type="Proteomes" id="UP000790709"/>
    </source>
</evidence>
<keyword evidence="2" id="KW-1185">Reference proteome</keyword>
<proteinExistence type="predicted"/>
<dbReference type="Proteomes" id="UP000790709">
    <property type="component" value="Unassembled WGS sequence"/>
</dbReference>
<reference evidence="1" key="1">
    <citation type="journal article" date="2021" name="New Phytol.">
        <title>Evolutionary innovations through gain and loss of genes in the ectomycorrhizal Boletales.</title>
        <authorList>
            <person name="Wu G."/>
            <person name="Miyauchi S."/>
            <person name="Morin E."/>
            <person name="Kuo A."/>
            <person name="Drula E."/>
            <person name="Varga T."/>
            <person name="Kohler A."/>
            <person name="Feng B."/>
            <person name="Cao Y."/>
            <person name="Lipzen A."/>
            <person name="Daum C."/>
            <person name="Hundley H."/>
            <person name="Pangilinan J."/>
            <person name="Johnson J."/>
            <person name="Barry K."/>
            <person name="LaButti K."/>
            <person name="Ng V."/>
            <person name="Ahrendt S."/>
            <person name="Min B."/>
            <person name="Choi I.G."/>
            <person name="Park H."/>
            <person name="Plett J.M."/>
            <person name="Magnuson J."/>
            <person name="Spatafora J.W."/>
            <person name="Nagy L.G."/>
            <person name="Henrissat B."/>
            <person name="Grigoriev I.V."/>
            <person name="Yang Z.L."/>
            <person name="Xu J."/>
            <person name="Martin F.M."/>
        </authorList>
    </citation>
    <scope>NUCLEOTIDE SEQUENCE</scope>
    <source>
        <strain evidence="1">KUC20120723A-06</strain>
    </source>
</reference>